<feature type="transmembrane region" description="Helical" evidence="6">
    <location>
        <begin position="74"/>
        <end position="93"/>
    </location>
</feature>
<comment type="subcellular location">
    <subcellularLocation>
        <location evidence="1">Membrane</location>
        <topology evidence="1">Multi-pass membrane protein</topology>
    </subcellularLocation>
</comment>
<evidence type="ECO:0000256" key="5">
    <source>
        <dbReference type="ARBA" id="ARBA00023136"/>
    </source>
</evidence>
<feature type="transmembrane region" description="Helical" evidence="6">
    <location>
        <begin position="192"/>
        <end position="211"/>
    </location>
</feature>
<keyword evidence="4 6" id="KW-1133">Transmembrane helix</keyword>
<evidence type="ECO:0000259" key="7">
    <source>
        <dbReference type="Pfam" id="PF02683"/>
    </source>
</evidence>
<comment type="caution">
    <text evidence="8">The sequence shown here is derived from an EMBL/GenBank/DDBJ whole genome shotgun (WGS) entry which is preliminary data.</text>
</comment>
<dbReference type="EMBL" id="PFOD01000084">
    <property type="protein sequence ID" value="PIZ64333.1"/>
    <property type="molecule type" value="Genomic_DNA"/>
</dbReference>
<evidence type="ECO:0000256" key="4">
    <source>
        <dbReference type="ARBA" id="ARBA00022989"/>
    </source>
</evidence>
<dbReference type="GO" id="GO:0017004">
    <property type="term" value="P:cytochrome complex assembly"/>
    <property type="evidence" value="ECO:0007669"/>
    <property type="project" value="InterPro"/>
</dbReference>
<dbReference type="AlphaFoldDB" id="A0A2M7U2A6"/>
<gene>
    <name evidence="8" type="ORF">COY14_04920</name>
</gene>
<sequence>MLLLIPIAFISGILTIFSPCVLPILPIILASGIDGNTKRIKGTIFGLVFSFTITSLLLATIVRVLGIPADTVRLFAIALLVVFGISLVFPSLWQTVQITIEKYWHFQPKKREDGFVGGFLTGVSLGIVWTPCIGPVLAAVATLAAVSSFSFSTVLIALAYAIGTSIPLYYIAKGGSNFSRKLDFVKKENHKIRQIFGLIVLASALFIWTGADRALQAWTLSNLPVSWVQLPATFEKQLNMDSQLQILQKKKTVNKANSGEVAVKNVDLQNDFIGAKIQKEDFLQGCFGKDCIPSIDNPIFEAAIQADKWLQPNDRVFAINYGGILKAYPQRIMNWHEIVNDEINGAPVAVTFCPLCGSALAFERTVDGIITEFGVSGMLHNSDLVMYDRYEGNLWQQITGEAIVGFAARRNEKLKQVPIVTTTWKEWKKKHPETEVLSLDTGFTRDYNNYPYGTYEENEELLFGVKELDKSLHIKAVVYGLEINGKSKAYPENIFEETSVLTDTIGDLPVRLERDDSGKITVTNLETGEQIIPIRLFWFAWAAFHPDTELYTL</sequence>
<organism evidence="8 9">
    <name type="scientific">Candidatus Roizmanbacteria bacterium CG_4_10_14_0_2_um_filter_36_9</name>
    <dbReference type="NCBI Taxonomy" id="1974823"/>
    <lineage>
        <taxon>Bacteria</taxon>
        <taxon>Candidatus Roizmaniibacteriota</taxon>
    </lineage>
</organism>
<reference evidence="9" key="1">
    <citation type="submission" date="2017-09" db="EMBL/GenBank/DDBJ databases">
        <title>Depth-based differentiation of microbial function through sediment-hosted aquifers and enrichment of novel symbionts in the deep terrestrial subsurface.</title>
        <authorList>
            <person name="Probst A.J."/>
            <person name="Ladd B."/>
            <person name="Jarett J.K."/>
            <person name="Geller-Mcgrath D.E."/>
            <person name="Sieber C.M.K."/>
            <person name="Emerson J.B."/>
            <person name="Anantharaman K."/>
            <person name="Thomas B.C."/>
            <person name="Malmstrom R."/>
            <person name="Stieglmeier M."/>
            <person name="Klingl A."/>
            <person name="Woyke T."/>
            <person name="Ryan C.M."/>
            <person name="Banfield J.F."/>
        </authorList>
    </citation>
    <scope>NUCLEOTIDE SEQUENCE [LARGE SCALE GENOMIC DNA]</scope>
</reference>
<evidence type="ECO:0000256" key="6">
    <source>
        <dbReference type="SAM" id="Phobius"/>
    </source>
</evidence>
<feature type="domain" description="Cytochrome C biogenesis protein transmembrane" evidence="7">
    <location>
        <begin position="2"/>
        <end position="207"/>
    </location>
</feature>
<feature type="transmembrane region" description="Helical" evidence="6">
    <location>
        <begin position="6"/>
        <end position="30"/>
    </location>
</feature>
<dbReference type="InterPro" id="IPR021516">
    <property type="entry name" value="DUF3179"/>
</dbReference>
<dbReference type="InterPro" id="IPR003834">
    <property type="entry name" value="Cyt_c_assmbl_TM_dom"/>
</dbReference>
<name>A0A2M7U2A6_9BACT</name>
<dbReference type="PANTHER" id="PTHR31272">
    <property type="entry name" value="CYTOCHROME C-TYPE BIOGENESIS PROTEIN HI_1454-RELATED"/>
    <property type="match status" value="1"/>
</dbReference>
<feature type="transmembrane region" description="Helical" evidence="6">
    <location>
        <begin position="114"/>
        <end position="143"/>
    </location>
</feature>
<evidence type="ECO:0000313" key="9">
    <source>
        <dbReference type="Proteomes" id="UP000230027"/>
    </source>
</evidence>
<protein>
    <recommendedName>
        <fullName evidence="7">Cytochrome C biogenesis protein transmembrane domain-containing protein</fullName>
    </recommendedName>
</protein>
<feature type="transmembrane region" description="Helical" evidence="6">
    <location>
        <begin position="149"/>
        <end position="171"/>
    </location>
</feature>
<dbReference type="Proteomes" id="UP000230027">
    <property type="component" value="Unassembled WGS sequence"/>
</dbReference>
<evidence type="ECO:0000256" key="3">
    <source>
        <dbReference type="ARBA" id="ARBA00022692"/>
    </source>
</evidence>
<feature type="transmembrane region" description="Helical" evidence="6">
    <location>
        <begin position="42"/>
        <end position="62"/>
    </location>
</feature>
<dbReference type="PANTHER" id="PTHR31272:SF9">
    <property type="entry name" value="BLL1027 PROTEIN"/>
    <property type="match status" value="1"/>
</dbReference>
<evidence type="ECO:0000256" key="2">
    <source>
        <dbReference type="ARBA" id="ARBA00006143"/>
    </source>
</evidence>
<evidence type="ECO:0000313" key="8">
    <source>
        <dbReference type="EMBL" id="PIZ64333.1"/>
    </source>
</evidence>
<dbReference type="GO" id="GO:0016020">
    <property type="term" value="C:membrane"/>
    <property type="evidence" value="ECO:0007669"/>
    <property type="project" value="UniProtKB-SubCell"/>
</dbReference>
<proteinExistence type="inferred from homology"/>
<dbReference type="InterPro" id="IPR051790">
    <property type="entry name" value="Cytochrome_c-biogenesis_DsbD"/>
</dbReference>
<dbReference type="Pfam" id="PF11376">
    <property type="entry name" value="DUF3179"/>
    <property type="match status" value="1"/>
</dbReference>
<keyword evidence="3 6" id="KW-0812">Transmembrane</keyword>
<comment type="similarity">
    <text evidence="2">Belongs to the DsbD family.</text>
</comment>
<keyword evidence="5 6" id="KW-0472">Membrane</keyword>
<evidence type="ECO:0000256" key="1">
    <source>
        <dbReference type="ARBA" id="ARBA00004141"/>
    </source>
</evidence>
<accession>A0A2M7U2A6</accession>
<dbReference type="Pfam" id="PF02683">
    <property type="entry name" value="DsbD_TM"/>
    <property type="match status" value="1"/>
</dbReference>